<organism evidence="2 3">
    <name type="scientific">Hymenobacter persicinus</name>
    <dbReference type="NCBI Taxonomy" id="2025506"/>
    <lineage>
        <taxon>Bacteria</taxon>
        <taxon>Pseudomonadati</taxon>
        <taxon>Bacteroidota</taxon>
        <taxon>Cytophagia</taxon>
        <taxon>Cytophagales</taxon>
        <taxon>Hymenobacteraceae</taxon>
        <taxon>Hymenobacter</taxon>
    </lineage>
</organism>
<evidence type="ECO:0000313" key="2">
    <source>
        <dbReference type="EMBL" id="RYU82893.1"/>
    </source>
</evidence>
<feature type="region of interest" description="Disordered" evidence="1">
    <location>
        <begin position="1"/>
        <end position="20"/>
    </location>
</feature>
<proteinExistence type="predicted"/>
<gene>
    <name evidence="2" type="ORF">EWM57_04170</name>
</gene>
<dbReference type="InterPro" id="IPR011050">
    <property type="entry name" value="Pectin_lyase_fold/virulence"/>
</dbReference>
<keyword evidence="2" id="KW-0378">Hydrolase</keyword>
<dbReference type="AlphaFoldDB" id="A0A4V1ZB51"/>
<feature type="compositionally biased region" description="Pro residues" evidence="1">
    <location>
        <begin position="1"/>
        <end position="19"/>
    </location>
</feature>
<reference evidence="2 3" key="1">
    <citation type="submission" date="2019-02" db="EMBL/GenBank/DDBJ databases">
        <title>Bacterial novel species isolated from soil.</title>
        <authorList>
            <person name="Jung H.-Y."/>
        </authorList>
    </citation>
    <scope>NUCLEOTIDE SEQUENCE [LARGE SCALE GENOMIC DNA]</scope>
    <source>
        <strain evidence="2 3">1-3-3-3</strain>
    </source>
</reference>
<dbReference type="GO" id="GO:0016787">
    <property type="term" value="F:hydrolase activity"/>
    <property type="evidence" value="ECO:0007669"/>
    <property type="project" value="UniProtKB-KW"/>
</dbReference>
<feature type="region of interest" description="Disordered" evidence="1">
    <location>
        <begin position="399"/>
        <end position="420"/>
    </location>
</feature>
<dbReference type="EMBL" id="SEWE01000005">
    <property type="protein sequence ID" value="RYU82893.1"/>
    <property type="molecule type" value="Genomic_DNA"/>
</dbReference>
<evidence type="ECO:0000313" key="3">
    <source>
        <dbReference type="Proteomes" id="UP000294155"/>
    </source>
</evidence>
<keyword evidence="3" id="KW-1185">Reference proteome</keyword>
<accession>A0A4V1ZB51</accession>
<dbReference type="SUPFAM" id="SSF51126">
    <property type="entry name" value="Pectin lyase-like"/>
    <property type="match status" value="1"/>
</dbReference>
<protein>
    <submittedName>
        <fullName evidence="2">Glycosyl hydrolase</fullName>
    </submittedName>
</protein>
<name>A0A4V1ZB51_9BACT</name>
<evidence type="ECO:0000256" key="1">
    <source>
        <dbReference type="SAM" id="MobiDB-lite"/>
    </source>
</evidence>
<comment type="caution">
    <text evidence="2">The sequence shown here is derived from an EMBL/GenBank/DDBJ whole genome shotgun (WGS) entry which is preliminary data.</text>
</comment>
<dbReference type="Proteomes" id="UP000294155">
    <property type="component" value="Unassembled WGS sequence"/>
</dbReference>
<sequence>MHPHPLPIRPRPAAPPPARPHARASSGWLWLAGLSLLLGPSQMPPLHSTAPIVIRQGGTYTGTYRSLDSDVPCVRIATREPVTLRNCELAGAGNLIQATDGGAQLTIVNCRGYGQRPSQDEKPYGRFLEVNSGKSVTVEHNYFEHTTGINVYLWGGDGSAAQTLTVRYNEVRNIDGRYRHGGGTLANFLGLNGVASLGNIEIAWNQIINAPDSSLVEDNISFYNSGGTAASPTRIHDNYIQGAYPYPATSPTYAGSGITLDGDAGSAIRATAYVRGSDNQLVSTCAALNIAAGHHNSFTRNRIVTSGLLPDGRRLVANYAAIGLWNEYKKPAAVFSANSVTGNIIGFVHWGGHAPFPDRQDLSPGACSPCTGTTHLPNPITLQTEQHEWQLWQQKLRQNRRQVGPMKHATAVAQQKPARP</sequence>